<keyword evidence="5 7" id="KW-0472">Membrane</keyword>
<dbReference type="InterPro" id="IPR051791">
    <property type="entry name" value="Pra-immunoreactive"/>
</dbReference>
<evidence type="ECO:0000256" key="1">
    <source>
        <dbReference type="ARBA" id="ARBA00004651"/>
    </source>
</evidence>
<keyword evidence="2" id="KW-1003">Cell membrane</keyword>
<dbReference type="PANTHER" id="PTHR36115">
    <property type="entry name" value="PROLINE-RICH ANTIGEN HOMOLOG-RELATED"/>
    <property type="match status" value="1"/>
</dbReference>
<dbReference type="EMBL" id="JACKSJ010000093">
    <property type="protein sequence ID" value="MCV7170615.1"/>
    <property type="molecule type" value="Genomic_DNA"/>
</dbReference>
<evidence type="ECO:0000313" key="10">
    <source>
        <dbReference type="Proteomes" id="UP001140293"/>
    </source>
</evidence>
<feature type="compositionally biased region" description="Pro residues" evidence="6">
    <location>
        <begin position="7"/>
        <end position="62"/>
    </location>
</feature>
<dbReference type="InterPro" id="IPR010432">
    <property type="entry name" value="RDD"/>
</dbReference>
<dbReference type="Pfam" id="PF06271">
    <property type="entry name" value="RDD"/>
    <property type="match status" value="1"/>
</dbReference>
<dbReference type="RefSeq" id="WP_264012798.1">
    <property type="nucleotide sequence ID" value="NZ_JACKSJ010000093.1"/>
</dbReference>
<organism evidence="9 10">
    <name type="scientific">[Mycobacterium] manitobense</name>
    <dbReference type="NCBI Taxonomy" id="190147"/>
    <lineage>
        <taxon>Bacteria</taxon>
        <taxon>Bacillati</taxon>
        <taxon>Actinomycetota</taxon>
        <taxon>Actinomycetes</taxon>
        <taxon>Mycobacteriales</taxon>
        <taxon>Mycobacteriaceae</taxon>
        <taxon>Mycolicibacterium</taxon>
    </lineage>
</organism>
<proteinExistence type="predicted"/>
<keyword evidence="10" id="KW-1185">Reference proteome</keyword>
<evidence type="ECO:0000256" key="5">
    <source>
        <dbReference type="ARBA" id="ARBA00023136"/>
    </source>
</evidence>
<evidence type="ECO:0000259" key="8">
    <source>
        <dbReference type="Pfam" id="PF06271"/>
    </source>
</evidence>
<dbReference type="GO" id="GO:0005886">
    <property type="term" value="C:plasma membrane"/>
    <property type="evidence" value="ECO:0007669"/>
    <property type="project" value="UniProtKB-SubCell"/>
</dbReference>
<dbReference type="PANTHER" id="PTHR36115:SF6">
    <property type="entry name" value="PROLINE-RICH ANTIGEN HOMOLOG"/>
    <property type="match status" value="1"/>
</dbReference>
<evidence type="ECO:0000256" key="4">
    <source>
        <dbReference type="ARBA" id="ARBA00022989"/>
    </source>
</evidence>
<keyword evidence="4 7" id="KW-1133">Transmembrane helix</keyword>
<evidence type="ECO:0000256" key="7">
    <source>
        <dbReference type="SAM" id="Phobius"/>
    </source>
</evidence>
<name>A0A9X2YM27_9MYCO</name>
<feature type="transmembrane region" description="Helical" evidence="7">
    <location>
        <begin position="146"/>
        <end position="167"/>
    </location>
</feature>
<evidence type="ECO:0000256" key="3">
    <source>
        <dbReference type="ARBA" id="ARBA00022692"/>
    </source>
</evidence>
<dbReference type="Proteomes" id="UP001140293">
    <property type="component" value="Unassembled WGS sequence"/>
</dbReference>
<evidence type="ECO:0000256" key="6">
    <source>
        <dbReference type="SAM" id="MobiDB-lite"/>
    </source>
</evidence>
<feature type="transmembrane region" description="Helical" evidence="7">
    <location>
        <begin position="102"/>
        <end position="125"/>
    </location>
</feature>
<feature type="transmembrane region" description="Helical" evidence="7">
    <location>
        <begin position="208"/>
        <end position="230"/>
    </location>
</feature>
<accession>A0A9X2YM27</accession>
<sequence>MTEQPPGDYPPPPQGGGGYPPPPPPPPGGYPPPPQQGGYPPPPQGGGYPPPPPQGGYPPPPQGGGYQGPQGGFGGPQGYPSQHGLGVGAMPAEAYTSWGTRVLAYLIDYIPVLILLGIGYGIAFATADNNCYGDTYGYGGGCTSEFSGIGFALLALTWIAGIAYWVWNLGYKQGTTGSSIGKGRMKFKIVSESTGQPVGFGMSFLREVLYWVASAVCGIVWIVAVLFPLWDQKRQTLVDKILNHVALPLSGQEQGFQSQPGQQYGGPQQ</sequence>
<evidence type="ECO:0000256" key="2">
    <source>
        <dbReference type="ARBA" id="ARBA00022475"/>
    </source>
</evidence>
<gene>
    <name evidence="9" type="ORF">H7I41_11880</name>
</gene>
<reference evidence="9" key="1">
    <citation type="submission" date="2020-07" db="EMBL/GenBank/DDBJ databases">
        <authorList>
            <person name="Pettersson B.M.F."/>
            <person name="Behra P.R.K."/>
            <person name="Ramesh M."/>
            <person name="Das S."/>
            <person name="Dasgupta S."/>
            <person name="Kirsebom L.A."/>
        </authorList>
    </citation>
    <scope>NUCLEOTIDE SEQUENCE</scope>
    <source>
        <strain evidence="9">DSM 44615</strain>
    </source>
</reference>
<feature type="domain" description="RDD" evidence="8">
    <location>
        <begin position="95"/>
        <end position="243"/>
    </location>
</feature>
<feature type="compositionally biased region" description="Gly residues" evidence="6">
    <location>
        <begin position="63"/>
        <end position="77"/>
    </location>
</feature>
<protein>
    <submittedName>
        <fullName evidence="9">RDD family protein</fullName>
    </submittedName>
</protein>
<comment type="caution">
    <text evidence="9">The sequence shown here is derived from an EMBL/GenBank/DDBJ whole genome shotgun (WGS) entry which is preliminary data.</text>
</comment>
<feature type="region of interest" description="Disordered" evidence="6">
    <location>
        <begin position="1"/>
        <end position="80"/>
    </location>
</feature>
<evidence type="ECO:0000313" key="9">
    <source>
        <dbReference type="EMBL" id="MCV7170615.1"/>
    </source>
</evidence>
<comment type="subcellular location">
    <subcellularLocation>
        <location evidence="1">Cell membrane</location>
        <topology evidence="1">Multi-pass membrane protein</topology>
    </subcellularLocation>
</comment>
<keyword evidence="3 7" id="KW-0812">Transmembrane</keyword>
<dbReference type="AlphaFoldDB" id="A0A9X2YM27"/>
<reference evidence="9" key="2">
    <citation type="journal article" date="2022" name="BMC Genomics">
        <title>Comparative genome analysis of mycobacteria focusing on tRNA and non-coding RNA.</title>
        <authorList>
            <person name="Behra P.R.K."/>
            <person name="Pettersson B.M.F."/>
            <person name="Ramesh M."/>
            <person name="Das S."/>
            <person name="Dasgupta S."/>
            <person name="Kirsebom L.A."/>
        </authorList>
    </citation>
    <scope>NUCLEOTIDE SEQUENCE</scope>
    <source>
        <strain evidence="9">DSM 44615</strain>
    </source>
</reference>